<dbReference type="EMBL" id="BONJ01000001">
    <property type="protein sequence ID" value="GIG12256.1"/>
    <property type="molecule type" value="Genomic_DNA"/>
</dbReference>
<dbReference type="SUPFAM" id="SSF51735">
    <property type="entry name" value="NAD(P)-binding Rossmann-fold domains"/>
    <property type="match status" value="1"/>
</dbReference>
<sequence>MSTRITTPFSATSTAAEVVQGVDLTGRRAVVTGGASGIGVETARALAGAGAEVTLAVRDTAAGDRTAADVTATTGNKAVHVARLDLADQDSVAAFTAAWDGPLDILVNNAGIMASPLMRTPQGWEMQFATNHLGHFALARGLHGALAAAGKARVVSVSSSAHLRSPVVFDDIHFATREYEPWAAYGQSKTANVLFAVEGTRRWAGDGITVNAVMPGAIRTNLQRYVSDEELDRLRAQMGGGDFLWKTPEQGASTSVLLATSPLLDGIGGRYFEDCAEAEPATGGSRRGVAAYALDPAAAQRLWEVTEQTLAG</sequence>
<accession>A0A8J3PCB2</accession>
<dbReference type="Gene3D" id="3.40.50.720">
    <property type="entry name" value="NAD(P)-binding Rossmann-like Domain"/>
    <property type="match status" value="1"/>
</dbReference>
<dbReference type="GO" id="GO:0016491">
    <property type="term" value="F:oxidoreductase activity"/>
    <property type="evidence" value="ECO:0007669"/>
    <property type="project" value="UniProtKB-KW"/>
</dbReference>
<dbReference type="RefSeq" id="WP_166380212.1">
    <property type="nucleotide sequence ID" value="NZ_BAAATT010000033.1"/>
</dbReference>
<dbReference type="AlphaFoldDB" id="A0A8J3PCB2"/>
<protein>
    <recommendedName>
        <fullName evidence="3">Probable oxidoreductase</fullName>
    </recommendedName>
</protein>
<dbReference type="PRINTS" id="PR00081">
    <property type="entry name" value="GDHRDH"/>
</dbReference>
<dbReference type="FunFam" id="3.40.50.720:FF:000594">
    <property type="entry name" value="Short-chain oxidoreductase"/>
    <property type="match status" value="1"/>
</dbReference>
<evidence type="ECO:0000256" key="3">
    <source>
        <dbReference type="ARBA" id="ARBA00071493"/>
    </source>
</evidence>
<evidence type="ECO:0000313" key="4">
    <source>
        <dbReference type="EMBL" id="GIG12256.1"/>
    </source>
</evidence>
<dbReference type="Proteomes" id="UP000660339">
    <property type="component" value="Unassembled WGS sequence"/>
</dbReference>
<dbReference type="CDD" id="cd05327">
    <property type="entry name" value="retinol-DH_like_SDR_c_like"/>
    <property type="match status" value="1"/>
</dbReference>
<comment type="similarity">
    <text evidence="1">Belongs to the short-chain dehydrogenases/reductases (SDR) family.</text>
</comment>
<keyword evidence="2" id="KW-0560">Oxidoreductase</keyword>
<dbReference type="Pfam" id="PF00106">
    <property type="entry name" value="adh_short"/>
    <property type="match status" value="1"/>
</dbReference>
<gene>
    <name evidence="4" type="ORF">Cme02nite_05880</name>
</gene>
<proteinExistence type="inferred from homology"/>
<comment type="caution">
    <text evidence="4">The sequence shown here is derived from an EMBL/GenBank/DDBJ whole genome shotgun (WGS) entry which is preliminary data.</text>
</comment>
<dbReference type="InterPro" id="IPR036291">
    <property type="entry name" value="NAD(P)-bd_dom_sf"/>
</dbReference>
<evidence type="ECO:0000256" key="1">
    <source>
        <dbReference type="ARBA" id="ARBA00006484"/>
    </source>
</evidence>
<keyword evidence="5" id="KW-1185">Reference proteome</keyword>
<reference evidence="4" key="1">
    <citation type="submission" date="2021-01" db="EMBL/GenBank/DDBJ databases">
        <title>Whole genome shotgun sequence of Catellatospora methionotrophica NBRC 14553.</title>
        <authorList>
            <person name="Komaki H."/>
            <person name="Tamura T."/>
        </authorList>
    </citation>
    <scope>NUCLEOTIDE SEQUENCE</scope>
    <source>
        <strain evidence="4">NBRC 14553</strain>
    </source>
</reference>
<dbReference type="PANTHER" id="PTHR24320:SF148">
    <property type="entry name" value="NAD(P)-BINDING ROSSMANN-FOLD SUPERFAMILY PROTEIN"/>
    <property type="match status" value="1"/>
</dbReference>
<dbReference type="PANTHER" id="PTHR24320">
    <property type="entry name" value="RETINOL DEHYDROGENASE"/>
    <property type="match status" value="1"/>
</dbReference>
<dbReference type="InterPro" id="IPR002347">
    <property type="entry name" value="SDR_fam"/>
</dbReference>
<evidence type="ECO:0000256" key="2">
    <source>
        <dbReference type="ARBA" id="ARBA00023002"/>
    </source>
</evidence>
<evidence type="ECO:0000313" key="5">
    <source>
        <dbReference type="Proteomes" id="UP000660339"/>
    </source>
</evidence>
<organism evidence="4 5">
    <name type="scientific">Catellatospora methionotrophica</name>
    <dbReference type="NCBI Taxonomy" id="121620"/>
    <lineage>
        <taxon>Bacteria</taxon>
        <taxon>Bacillati</taxon>
        <taxon>Actinomycetota</taxon>
        <taxon>Actinomycetes</taxon>
        <taxon>Micromonosporales</taxon>
        <taxon>Micromonosporaceae</taxon>
        <taxon>Catellatospora</taxon>
    </lineage>
</organism>
<name>A0A8J3PCB2_9ACTN</name>